<proteinExistence type="predicted"/>
<accession>A0ABX7B5Z8</accession>
<dbReference type="Proteomes" id="UP000595197">
    <property type="component" value="Chromosome"/>
</dbReference>
<organism evidence="2 3">
    <name type="scientific">Skermanella cutis</name>
    <dbReference type="NCBI Taxonomy" id="2775420"/>
    <lineage>
        <taxon>Bacteria</taxon>
        <taxon>Pseudomonadati</taxon>
        <taxon>Pseudomonadota</taxon>
        <taxon>Alphaproteobacteria</taxon>
        <taxon>Rhodospirillales</taxon>
        <taxon>Azospirillaceae</taxon>
        <taxon>Skermanella</taxon>
    </lineage>
</organism>
<sequence>MRVWRLTRLPFADLSGAGAELLGGRWTSPRTPVVYAAMDAALAALELRANLDLDFSLVPDDYVLLGIDTNYLGFEDAPHLDGRDACRAFGDRWLSEGRSALLRVPSAIMPESHNILINPRHRDARHARIACQRPWRPCA</sequence>
<protein>
    <submittedName>
        <fullName evidence="2">RES family NAD+ phosphorylase</fullName>
    </submittedName>
</protein>
<dbReference type="SMART" id="SM00953">
    <property type="entry name" value="RES"/>
    <property type="match status" value="1"/>
</dbReference>
<name>A0ABX7B5Z8_9PROT</name>
<evidence type="ECO:0000313" key="3">
    <source>
        <dbReference type="Proteomes" id="UP000595197"/>
    </source>
</evidence>
<reference evidence="2" key="1">
    <citation type="submission" date="2021-02" db="EMBL/GenBank/DDBJ databases">
        <title>Skermanella TT6 skin isolate.</title>
        <authorList>
            <person name="Lee K."/>
            <person name="Ganzorig M."/>
        </authorList>
    </citation>
    <scope>NUCLEOTIDE SEQUENCE</scope>
    <source>
        <strain evidence="2">TT6</strain>
    </source>
</reference>
<feature type="domain" description="RES" evidence="1">
    <location>
        <begin position="13"/>
        <end position="131"/>
    </location>
</feature>
<evidence type="ECO:0000313" key="2">
    <source>
        <dbReference type="EMBL" id="QQP87931.1"/>
    </source>
</evidence>
<dbReference type="EMBL" id="CP067420">
    <property type="protein sequence ID" value="QQP87931.1"/>
    <property type="molecule type" value="Genomic_DNA"/>
</dbReference>
<evidence type="ECO:0000259" key="1">
    <source>
        <dbReference type="SMART" id="SM00953"/>
    </source>
</evidence>
<keyword evidence="3" id="KW-1185">Reference proteome</keyword>
<dbReference type="InterPro" id="IPR014914">
    <property type="entry name" value="RES_dom"/>
</dbReference>
<dbReference type="RefSeq" id="WP_201072173.1">
    <property type="nucleotide sequence ID" value="NZ_CP067420.1"/>
</dbReference>
<gene>
    <name evidence="2" type="ORF">IGS68_17860</name>
</gene>
<dbReference type="Pfam" id="PF08808">
    <property type="entry name" value="RES"/>
    <property type="match status" value="1"/>
</dbReference>